<evidence type="ECO:0000313" key="1">
    <source>
        <dbReference type="EMBL" id="MBK1866256.1"/>
    </source>
</evidence>
<evidence type="ECO:0000313" key="2">
    <source>
        <dbReference type="Proteomes" id="UP000616151"/>
    </source>
</evidence>
<sequence length="205" mass="22172">MSQIDALRQLAKSSAANNKCHFLPAPEAEELSGYLARAEIAAASRQSVGEARSAISLGKTLGGSAACSANTSDEVKATLDAARQVVAATAKPAEEADEDTIVEAPVATDRSRLIAAPKPRNASLAEYGQQAFAYFVERRCEYLSHRDVRAFWAAVVREHRAALSAYGRRAVVRTVRRAEAEADRMECGARSRQIVRAEYTRLAGY</sequence>
<dbReference type="Proteomes" id="UP000616151">
    <property type="component" value="Unassembled WGS sequence"/>
</dbReference>
<name>A0ACC5R1C3_9HYPH</name>
<reference evidence="1" key="1">
    <citation type="submission" date="2021-01" db="EMBL/GenBank/DDBJ databases">
        <authorList>
            <person name="Sun Q."/>
        </authorList>
    </citation>
    <scope>NUCLEOTIDE SEQUENCE</scope>
    <source>
        <strain evidence="1">YIM B02566</strain>
    </source>
</reference>
<protein>
    <submittedName>
        <fullName evidence="1">Uncharacterized protein</fullName>
    </submittedName>
</protein>
<keyword evidence="2" id="KW-1185">Reference proteome</keyword>
<gene>
    <name evidence="1" type="ORF">JHL16_07815</name>
</gene>
<dbReference type="EMBL" id="JAENHL010000006">
    <property type="protein sequence ID" value="MBK1866256.1"/>
    <property type="molecule type" value="Genomic_DNA"/>
</dbReference>
<proteinExistence type="predicted"/>
<organism evidence="1 2">
    <name type="scientific">Taklimakanibacter albus</name>
    <dbReference type="NCBI Taxonomy" id="2800327"/>
    <lineage>
        <taxon>Bacteria</taxon>
        <taxon>Pseudomonadati</taxon>
        <taxon>Pseudomonadota</taxon>
        <taxon>Alphaproteobacteria</taxon>
        <taxon>Hyphomicrobiales</taxon>
        <taxon>Aestuariivirgaceae</taxon>
        <taxon>Taklimakanibacter</taxon>
    </lineage>
</organism>
<comment type="caution">
    <text evidence="1">The sequence shown here is derived from an EMBL/GenBank/DDBJ whole genome shotgun (WGS) entry which is preliminary data.</text>
</comment>
<accession>A0ACC5R1C3</accession>